<dbReference type="RefSeq" id="WP_255228046.1">
    <property type="nucleotide sequence ID" value="NZ_JAJEKE010000012.1"/>
</dbReference>
<organism evidence="1 2">
    <name type="scientific">Lutispora saccharofermentans</name>
    <dbReference type="NCBI Taxonomy" id="3024236"/>
    <lineage>
        <taxon>Bacteria</taxon>
        <taxon>Bacillati</taxon>
        <taxon>Bacillota</taxon>
        <taxon>Clostridia</taxon>
        <taxon>Lutisporales</taxon>
        <taxon>Lutisporaceae</taxon>
        <taxon>Lutispora</taxon>
    </lineage>
</organism>
<evidence type="ECO:0000313" key="1">
    <source>
        <dbReference type="EMBL" id="MCQ1530523.1"/>
    </source>
</evidence>
<reference evidence="1 2" key="1">
    <citation type="submission" date="2021-10" db="EMBL/GenBank/DDBJ databases">
        <title>Lutispora strain m25 sp. nov., a thermophilic, non-spore-forming bacterium isolated from a lab-scale methanogenic bioreactor digesting anaerobic sludge.</title>
        <authorList>
            <person name="El Houari A."/>
            <person name="Mcdonald J."/>
        </authorList>
    </citation>
    <scope>NUCLEOTIDE SEQUENCE [LARGE SCALE GENOMIC DNA]</scope>
    <source>
        <strain evidence="2">m25</strain>
    </source>
</reference>
<evidence type="ECO:0000313" key="2">
    <source>
        <dbReference type="Proteomes" id="UP001651880"/>
    </source>
</evidence>
<protein>
    <submittedName>
        <fullName evidence="1">Uncharacterized protein</fullName>
    </submittedName>
</protein>
<dbReference type="Proteomes" id="UP001651880">
    <property type="component" value="Unassembled WGS sequence"/>
</dbReference>
<dbReference type="EMBL" id="JAJEKE010000012">
    <property type="protein sequence ID" value="MCQ1530523.1"/>
    <property type="molecule type" value="Genomic_DNA"/>
</dbReference>
<gene>
    <name evidence="1" type="ORF">LJD61_13315</name>
</gene>
<proteinExistence type="predicted"/>
<name>A0ABT1NK66_9FIRM</name>
<keyword evidence="2" id="KW-1185">Reference proteome</keyword>
<comment type="caution">
    <text evidence="1">The sequence shown here is derived from an EMBL/GenBank/DDBJ whole genome shotgun (WGS) entry which is preliminary data.</text>
</comment>
<sequence length="75" mass="8564">MEDVDGATDEVIIKIREDDCQGKVLKEITIKKGESIPFEIDIPQIKTLYIQNLVSDHVPKSTNPDKMMIAEPYFK</sequence>
<accession>A0ABT1NK66</accession>